<dbReference type="OrthoDB" id="9808480at2"/>
<evidence type="ECO:0000259" key="5">
    <source>
        <dbReference type="PROSITE" id="PS50937"/>
    </source>
</evidence>
<dbReference type="PANTHER" id="PTHR30204">
    <property type="entry name" value="REDOX-CYCLING DRUG-SENSING TRANSCRIPTIONAL ACTIVATOR SOXR"/>
    <property type="match status" value="1"/>
</dbReference>
<evidence type="ECO:0000313" key="6">
    <source>
        <dbReference type="EMBL" id="SPP66325.1"/>
    </source>
</evidence>
<dbReference type="PROSITE" id="PS00552">
    <property type="entry name" value="HTH_MERR_1"/>
    <property type="match status" value="1"/>
</dbReference>
<keyword evidence="2" id="KW-0238">DNA-binding</keyword>
<evidence type="ECO:0000313" key="7">
    <source>
        <dbReference type="Proteomes" id="UP000248168"/>
    </source>
</evidence>
<dbReference type="CDD" id="cd04770">
    <property type="entry name" value="HTH_HMRTR"/>
    <property type="match status" value="1"/>
</dbReference>
<feature type="coiled-coil region" evidence="4">
    <location>
        <begin position="85"/>
        <end position="112"/>
    </location>
</feature>
<evidence type="ECO:0000256" key="2">
    <source>
        <dbReference type="ARBA" id="ARBA00023125"/>
    </source>
</evidence>
<dbReference type="RefSeq" id="WP_121990500.1">
    <property type="nucleotide sequence ID" value="NZ_OUNR01000019.1"/>
</dbReference>
<accession>A0A330L9F0</accession>
<dbReference type="Pfam" id="PF09278">
    <property type="entry name" value="MerR-DNA-bind"/>
    <property type="match status" value="1"/>
</dbReference>
<dbReference type="InParanoid" id="A0A330L9F0"/>
<reference evidence="7" key="1">
    <citation type="submission" date="2018-04" db="EMBL/GenBank/DDBJ databases">
        <authorList>
            <person name="Lucker S."/>
            <person name="Sakoula D."/>
        </authorList>
    </citation>
    <scope>NUCLEOTIDE SEQUENCE [LARGE SCALE GENOMIC DNA]</scope>
</reference>
<proteinExistence type="predicted"/>
<dbReference type="Pfam" id="PF00376">
    <property type="entry name" value="MerR"/>
    <property type="match status" value="1"/>
</dbReference>
<evidence type="ECO:0000256" key="4">
    <source>
        <dbReference type="SAM" id="Coils"/>
    </source>
</evidence>
<dbReference type="PRINTS" id="PR00040">
    <property type="entry name" value="HTHMERR"/>
</dbReference>
<evidence type="ECO:0000256" key="3">
    <source>
        <dbReference type="ARBA" id="ARBA00023163"/>
    </source>
</evidence>
<dbReference type="SMART" id="SM00422">
    <property type="entry name" value="HTH_MERR"/>
    <property type="match status" value="1"/>
</dbReference>
<dbReference type="PANTHER" id="PTHR30204:SF94">
    <property type="entry name" value="HEAVY METAL-DEPENDENT TRANSCRIPTIONAL REGULATOR HI_0293-RELATED"/>
    <property type="match status" value="1"/>
</dbReference>
<dbReference type="AlphaFoldDB" id="A0A330L9F0"/>
<feature type="domain" description="HTH merR-type" evidence="5">
    <location>
        <begin position="4"/>
        <end position="73"/>
    </location>
</feature>
<organism evidence="6 7">
    <name type="scientific">Nitrospira lenta</name>
    <dbReference type="NCBI Taxonomy" id="1436998"/>
    <lineage>
        <taxon>Bacteria</taxon>
        <taxon>Pseudomonadati</taxon>
        <taxon>Nitrospirota</taxon>
        <taxon>Nitrospiria</taxon>
        <taxon>Nitrospirales</taxon>
        <taxon>Nitrospiraceae</taxon>
        <taxon>Nitrospira</taxon>
    </lineage>
</organism>
<dbReference type="GO" id="GO:0003677">
    <property type="term" value="F:DNA binding"/>
    <property type="evidence" value="ECO:0007669"/>
    <property type="project" value="UniProtKB-KW"/>
</dbReference>
<dbReference type="InterPro" id="IPR000551">
    <property type="entry name" value="MerR-type_HTH_dom"/>
</dbReference>
<dbReference type="InterPro" id="IPR047057">
    <property type="entry name" value="MerR_fam"/>
</dbReference>
<protein>
    <submittedName>
        <fullName evidence="6">Transcriptional regulator, MerR family</fullName>
    </submittedName>
</protein>
<dbReference type="PROSITE" id="PS50937">
    <property type="entry name" value="HTH_MERR_2"/>
    <property type="match status" value="1"/>
</dbReference>
<dbReference type="FunCoup" id="A0A330L9F0">
    <property type="interactions" value="138"/>
</dbReference>
<name>A0A330L9F0_9BACT</name>
<gene>
    <name evidence="6" type="ORF">NITLEN_60128</name>
</gene>
<dbReference type="InterPro" id="IPR015358">
    <property type="entry name" value="Tscrpt_reg_MerR_DNA-bd"/>
</dbReference>
<dbReference type="Gene3D" id="1.10.1660.10">
    <property type="match status" value="1"/>
</dbReference>
<keyword evidence="7" id="KW-1185">Reference proteome</keyword>
<dbReference type="Proteomes" id="UP000248168">
    <property type="component" value="Unassembled WGS sequence"/>
</dbReference>
<keyword evidence="4" id="KW-0175">Coiled coil</keyword>
<dbReference type="SUPFAM" id="SSF46955">
    <property type="entry name" value="Putative DNA-binding domain"/>
    <property type="match status" value="1"/>
</dbReference>
<sequence length="146" mass="16325">MAAQLTIGQLARIVGVNVQTVRYYERLNLLRPSARRPSGYRLYSHEEERRLRFIRNAQALGFTLHEIAELLVLRVASTTRCGEAREKARAKLVQVESKIDDLQALARALNSLIRACRVGRPTGHCSILMSLEEEIKSGAKKGVAKG</sequence>
<evidence type="ECO:0000256" key="1">
    <source>
        <dbReference type="ARBA" id="ARBA00023015"/>
    </source>
</evidence>
<keyword evidence="3" id="KW-0804">Transcription</keyword>
<dbReference type="GO" id="GO:0003700">
    <property type="term" value="F:DNA-binding transcription factor activity"/>
    <property type="evidence" value="ECO:0007669"/>
    <property type="project" value="InterPro"/>
</dbReference>
<keyword evidence="1" id="KW-0805">Transcription regulation</keyword>
<dbReference type="InterPro" id="IPR009061">
    <property type="entry name" value="DNA-bd_dom_put_sf"/>
</dbReference>
<dbReference type="EMBL" id="OUNR01000019">
    <property type="protein sequence ID" value="SPP66325.1"/>
    <property type="molecule type" value="Genomic_DNA"/>
</dbReference>